<keyword evidence="2" id="KW-1185">Reference proteome</keyword>
<evidence type="ECO:0008006" key="3">
    <source>
        <dbReference type="Google" id="ProtNLM"/>
    </source>
</evidence>
<dbReference type="STRING" id="670482.SAMN04488542_12039"/>
<sequence>MLKKVVTLGPKGTDAENIATKISEEVILLDSFNASLEYAYNNNTIALISAGYINRGDRGEITESWVDLNFVYTGKMEMFECFYSPTKPICLAKHKFCTSPSTIAIHPSTEKLLTHLAKDSPSAITYVNNKPAAVQMVVDQKVDMCLGSLDVITKYDNLEILDVIRPDMIWTLYRRVKNNVG</sequence>
<dbReference type="Proteomes" id="UP000198972">
    <property type="component" value="Unassembled WGS sequence"/>
</dbReference>
<dbReference type="AlphaFoldDB" id="A0A1G7PY96"/>
<dbReference type="EMBL" id="FNBG01000020">
    <property type="protein sequence ID" value="SDF91193.1"/>
    <property type="molecule type" value="Genomic_DNA"/>
</dbReference>
<name>A0A1G7PY96_9BACL</name>
<dbReference type="RefSeq" id="WP_091232845.1">
    <property type="nucleotide sequence ID" value="NZ_FNBG01000020.1"/>
</dbReference>
<evidence type="ECO:0000313" key="2">
    <source>
        <dbReference type="Proteomes" id="UP000198972"/>
    </source>
</evidence>
<organism evidence="1 2">
    <name type="scientific">Fontibacillus panacisegetis</name>
    <dbReference type="NCBI Taxonomy" id="670482"/>
    <lineage>
        <taxon>Bacteria</taxon>
        <taxon>Bacillati</taxon>
        <taxon>Bacillota</taxon>
        <taxon>Bacilli</taxon>
        <taxon>Bacillales</taxon>
        <taxon>Paenibacillaceae</taxon>
        <taxon>Fontibacillus</taxon>
    </lineage>
</organism>
<proteinExistence type="predicted"/>
<dbReference type="OrthoDB" id="2941862at2"/>
<protein>
    <recommendedName>
        <fullName evidence="3">Prephenate dehydratase</fullName>
    </recommendedName>
</protein>
<evidence type="ECO:0000313" key="1">
    <source>
        <dbReference type="EMBL" id="SDF91193.1"/>
    </source>
</evidence>
<reference evidence="1 2" key="1">
    <citation type="submission" date="2016-10" db="EMBL/GenBank/DDBJ databases">
        <authorList>
            <person name="de Groot N.N."/>
        </authorList>
    </citation>
    <scope>NUCLEOTIDE SEQUENCE [LARGE SCALE GENOMIC DNA]</scope>
    <source>
        <strain evidence="1 2">DSM 28129</strain>
    </source>
</reference>
<accession>A0A1G7PY96</accession>
<gene>
    <name evidence="1" type="ORF">SAMN04488542_12039</name>
</gene>